<evidence type="ECO:0000256" key="1">
    <source>
        <dbReference type="ARBA" id="ARBA00004828"/>
    </source>
</evidence>
<dbReference type="SUPFAM" id="SSF53633">
    <property type="entry name" value="Carbamate kinase-like"/>
    <property type="match status" value="1"/>
</dbReference>
<name>A0A4V2PSF7_9BACT</name>
<dbReference type="UniPathway" id="UPA00068">
    <property type="reaction ID" value="UER00107"/>
</dbReference>
<comment type="subcellular location">
    <subcellularLocation>
        <location evidence="9">Cytoplasm</location>
    </subcellularLocation>
</comment>
<evidence type="ECO:0000256" key="5">
    <source>
        <dbReference type="ARBA" id="ARBA00022741"/>
    </source>
</evidence>
<comment type="function">
    <text evidence="9">Catalyzes the ATP-dependent phosphorylation of N-acetyl-L-glutamate.</text>
</comment>
<gene>
    <name evidence="9" type="primary">argB</name>
    <name evidence="11" type="ORF">C8D98_0987</name>
</gene>
<sequence>MQELIRKADVLIESLPYIKEFYGETIVIKYGGHAMVDDQLKFSFARDVVLLKYIGINPVIVHGGGPQIGDMLKKLNIPSHFISGMRVTDSETMNVVEMVLAGKINKDIVSLINRNGGKAIGLSGKDGNLITAEKLFIKEGDDFVKTPEIIDLGHVGSVKSIDVKVLNTIAKDFIPVIAPVGIGEDYEPYNINADLVAGSIAAALKARKLVLLTDVEGVLDKEGKLISTLTPEKIRILKKDGTLTGGMIPKIDCALEAVQGGVGKSHIIDGRISHSVLLEIFTDSGIGTQIRL</sequence>
<keyword evidence="6 9" id="KW-0418">Kinase</keyword>
<organism evidence="11 12">
    <name type="scientific">Seleniivibrio woodruffii</name>
    <dbReference type="NCBI Taxonomy" id="1078050"/>
    <lineage>
        <taxon>Bacteria</taxon>
        <taxon>Pseudomonadati</taxon>
        <taxon>Deferribacterota</taxon>
        <taxon>Deferribacteres</taxon>
        <taxon>Deferribacterales</taxon>
        <taxon>Geovibrionaceae</taxon>
        <taxon>Seleniivibrio</taxon>
    </lineage>
</organism>
<dbReference type="OrthoDB" id="9803155at2"/>
<dbReference type="CDD" id="cd04250">
    <property type="entry name" value="AAK_NAGK-C"/>
    <property type="match status" value="1"/>
</dbReference>
<keyword evidence="9" id="KW-0963">Cytoplasm</keyword>
<dbReference type="GO" id="GO:0003991">
    <property type="term" value="F:acetylglutamate kinase activity"/>
    <property type="evidence" value="ECO:0007669"/>
    <property type="project" value="UniProtKB-UniRule"/>
</dbReference>
<dbReference type="InterPro" id="IPR004662">
    <property type="entry name" value="AcgluKinase_fam"/>
</dbReference>
<dbReference type="PANTHER" id="PTHR23342:SF0">
    <property type="entry name" value="N-ACETYLGLUTAMATE SYNTHASE, MITOCHONDRIAL"/>
    <property type="match status" value="1"/>
</dbReference>
<keyword evidence="7 9" id="KW-0067">ATP-binding</keyword>
<evidence type="ECO:0000256" key="8">
    <source>
        <dbReference type="ARBA" id="ARBA00048141"/>
    </source>
</evidence>
<dbReference type="GO" id="GO:0005524">
    <property type="term" value="F:ATP binding"/>
    <property type="evidence" value="ECO:0007669"/>
    <property type="project" value="UniProtKB-UniRule"/>
</dbReference>
<feature type="site" description="Transition state stabilizer" evidence="9">
    <location>
        <position position="29"/>
    </location>
</feature>
<dbReference type="Gene3D" id="3.40.1160.10">
    <property type="entry name" value="Acetylglutamate kinase-like"/>
    <property type="match status" value="1"/>
</dbReference>
<comment type="catalytic activity">
    <reaction evidence="8 9">
        <text>N-acetyl-L-glutamate + ATP = N-acetyl-L-glutamyl 5-phosphate + ADP</text>
        <dbReference type="Rhea" id="RHEA:14629"/>
        <dbReference type="ChEBI" id="CHEBI:30616"/>
        <dbReference type="ChEBI" id="CHEBI:44337"/>
        <dbReference type="ChEBI" id="CHEBI:57936"/>
        <dbReference type="ChEBI" id="CHEBI:456216"/>
        <dbReference type="EC" id="2.7.2.8"/>
    </reaction>
</comment>
<dbReference type="RefSeq" id="WP_132872539.1">
    <property type="nucleotide sequence ID" value="NZ_JAJUHT010000004.1"/>
</dbReference>
<protein>
    <recommendedName>
        <fullName evidence="9">Acetylglutamate kinase</fullName>
        <ecNumber evidence="9">2.7.2.8</ecNumber>
    </recommendedName>
    <alternativeName>
        <fullName evidence="9">N-acetyl-L-glutamate 5-phosphotransferase</fullName>
    </alternativeName>
    <alternativeName>
        <fullName evidence="9">NAG kinase</fullName>
        <shortName evidence="9">NAGK</shortName>
    </alternativeName>
</protein>
<evidence type="ECO:0000256" key="7">
    <source>
        <dbReference type="ARBA" id="ARBA00022840"/>
    </source>
</evidence>
<dbReference type="AlphaFoldDB" id="A0A4V2PSF7"/>
<dbReference type="PANTHER" id="PTHR23342">
    <property type="entry name" value="N-ACETYLGLUTAMATE SYNTHASE"/>
    <property type="match status" value="1"/>
</dbReference>
<evidence type="ECO:0000256" key="9">
    <source>
        <dbReference type="HAMAP-Rule" id="MF_00082"/>
    </source>
</evidence>
<reference evidence="11 12" key="1">
    <citation type="submission" date="2019-03" db="EMBL/GenBank/DDBJ databases">
        <title>Genomic Encyclopedia of Type Strains, Phase IV (KMG-IV): sequencing the most valuable type-strain genomes for metagenomic binning, comparative biology and taxonomic classification.</title>
        <authorList>
            <person name="Goeker M."/>
        </authorList>
    </citation>
    <scope>NUCLEOTIDE SEQUENCE [LARGE SCALE GENOMIC DNA]</scope>
    <source>
        <strain evidence="11 12">DSM 24984</strain>
    </source>
</reference>
<keyword evidence="3 9" id="KW-0028">Amino-acid biosynthesis</keyword>
<evidence type="ECO:0000256" key="2">
    <source>
        <dbReference type="ARBA" id="ARBA00022571"/>
    </source>
</evidence>
<evidence type="ECO:0000256" key="4">
    <source>
        <dbReference type="ARBA" id="ARBA00022679"/>
    </source>
</evidence>
<dbReference type="InterPro" id="IPR037528">
    <property type="entry name" value="ArgB"/>
</dbReference>
<evidence type="ECO:0000313" key="11">
    <source>
        <dbReference type="EMBL" id="TCK62461.1"/>
    </source>
</evidence>
<feature type="site" description="Transition state stabilizer" evidence="9">
    <location>
        <position position="250"/>
    </location>
</feature>
<dbReference type="InterPro" id="IPR001057">
    <property type="entry name" value="Glu/AcGlu_kinase"/>
</dbReference>
<accession>A0A4V2PSF7</accession>
<feature type="domain" description="Aspartate/glutamate/uridylate kinase" evidence="10">
    <location>
        <begin position="25"/>
        <end position="269"/>
    </location>
</feature>
<comment type="pathway">
    <text evidence="1 9">Amino-acid biosynthesis; L-arginine biosynthesis; N(2)-acetyl-L-ornithine from L-glutamate: step 2/4.</text>
</comment>
<feature type="binding site" evidence="9">
    <location>
        <position position="190"/>
    </location>
    <ligand>
        <name>substrate</name>
    </ligand>
</feature>
<evidence type="ECO:0000259" key="10">
    <source>
        <dbReference type="Pfam" id="PF00696"/>
    </source>
</evidence>
<proteinExistence type="inferred from homology"/>
<dbReference type="FunFam" id="3.40.1160.10:FF:000004">
    <property type="entry name" value="Acetylglutamate kinase"/>
    <property type="match status" value="1"/>
</dbReference>
<keyword evidence="2 9" id="KW-0055">Arginine biosynthesis</keyword>
<keyword evidence="5 9" id="KW-0547">Nucleotide-binding</keyword>
<dbReference type="InterPro" id="IPR036393">
    <property type="entry name" value="AceGlu_kinase-like_sf"/>
</dbReference>
<dbReference type="GO" id="GO:0042450">
    <property type="term" value="P:L-arginine biosynthetic process via ornithine"/>
    <property type="evidence" value="ECO:0007669"/>
    <property type="project" value="UniProtKB-UniRule"/>
</dbReference>
<comment type="caution">
    <text evidence="11">The sequence shown here is derived from an EMBL/GenBank/DDBJ whole genome shotgun (WGS) entry which is preliminary data.</text>
</comment>
<feature type="binding site" evidence="9">
    <location>
        <begin position="64"/>
        <end position="65"/>
    </location>
    <ligand>
        <name>substrate</name>
    </ligand>
</feature>
<feature type="binding site" evidence="9">
    <location>
        <position position="86"/>
    </location>
    <ligand>
        <name>substrate</name>
    </ligand>
</feature>
<evidence type="ECO:0000256" key="3">
    <source>
        <dbReference type="ARBA" id="ARBA00022605"/>
    </source>
</evidence>
<dbReference type="InterPro" id="IPR041727">
    <property type="entry name" value="NAGK-C"/>
</dbReference>
<dbReference type="GO" id="GO:0005737">
    <property type="term" value="C:cytoplasm"/>
    <property type="evidence" value="ECO:0007669"/>
    <property type="project" value="UniProtKB-SubCell"/>
</dbReference>
<dbReference type="EC" id="2.7.2.8" evidence="9"/>
<dbReference type="EMBL" id="SMGG01000003">
    <property type="protein sequence ID" value="TCK62461.1"/>
    <property type="molecule type" value="Genomic_DNA"/>
</dbReference>
<dbReference type="InterPro" id="IPR001048">
    <property type="entry name" value="Asp/Glu/Uridylate_kinase"/>
</dbReference>
<comment type="similarity">
    <text evidence="9">Belongs to the acetylglutamate kinase family. ArgB subfamily.</text>
</comment>
<dbReference type="PRINTS" id="PR00474">
    <property type="entry name" value="GLU5KINASE"/>
</dbReference>
<dbReference type="PIRSF" id="PIRSF000728">
    <property type="entry name" value="NAGK"/>
    <property type="match status" value="1"/>
</dbReference>
<dbReference type="HAMAP" id="MF_00082">
    <property type="entry name" value="ArgB"/>
    <property type="match status" value="1"/>
</dbReference>
<dbReference type="Proteomes" id="UP000294614">
    <property type="component" value="Unassembled WGS sequence"/>
</dbReference>
<evidence type="ECO:0000256" key="6">
    <source>
        <dbReference type="ARBA" id="ARBA00022777"/>
    </source>
</evidence>
<dbReference type="Pfam" id="PF00696">
    <property type="entry name" value="AA_kinase"/>
    <property type="match status" value="1"/>
</dbReference>
<keyword evidence="12" id="KW-1185">Reference proteome</keyword>
<evidence type="ECO:0000313" key="12">
    <source>
        <dbReference type="Proteomes" id="UP000294614"/>
    </source>
</evidence>
<dbReference type="NCBIfam" id="TIGR00761">
    <property type="entry name" value="argB"/>
    <property type="match status" value="1"/>
</dbReference>
<keyword evidence="4 9" id="KW-0808">Transferase</keyword>